<feature type="region of interest" description="Disordered" evidence="2">
    <location>
        <begin position="337"/>
        <end position="394"/>
    </location>
</feature>
<evidence type="ECO:0000313" key="5">
    <source>
        <dbReference type="Proteomes" id="UP001249851"/>
    </source>
</evidence>
<feature type="region of interest" description="Disordered" evidence="2">
    <location>
        <begin position="54"/>
        <end position="115"/>
    </location>
</feature>
<feature type="compositionally biased region" description="Polar residues" evidence="2">
    <location>
        <begin position="365"/>
        <end position="393"/>
    </location>
</feature>
<feature type="compositionally biased region" description="Low complexity" evidence="2">
    <location>
        <begin position="1"/>
        <end position="22"/>
    </location>
</feature>
<reference evidence="4" key="2">
    <citation type="journal article" date="2023" name="Science">
        <title>Genomic signatures of disease resistance in endangered staghorn corals.</title>
        <authorList>
            <person name="Vollmer S.V."/>
            <person name="Selwyn J.D."/>
            <person name="Despard B.A."/>
            <person name="Roesel C.L."/>
        </authorList>
    </citation>
    <scope>NUCLEOTIDE SEQUENCE</scope>
    <source>
        <strain evidence="4">K2</strain>
    </source>
</reference>
<dbReference type="GO" id="GO:0008270">
    <property type="term" value="F:zinc ion binding"/>
    <property type="evidence" value="ECO:0007669"/>
    <property type="project" value="UniProtKB-KW"/>
</dbReference>
<name>A0AAD9UU76_ACRCE</name>
<dbReference type="PANTHER" id="PTHR47331:SF4">
    <property type="entry name" value="PEPTIDASE S1 DOMAIN-CONTAINING PROTEIN"/>
    <property type="match status" value="1"/>
</dbReference>
<dbReference type="PROSITE" id="PS50158">
    <property type="entry name" value="ZF_CCHC"/>
    <property type="match status" value="1"/>
</dbReference>
<proteinExistence type="predicted"/>
<dbReference type="PANTHER" id="PTHR47331">
    <property type="entry name" value="PHD-TYPE DOMAIN-CONTAINING PROTEIN"/>
    <property type="match status" value="1"/>
</dbReference>
<evidence type="ECO:0000259" key="3">
    <source>
        <dbReference type="PROSITE" id="PS50158"/>
    </source>
</evidence>
<evidence type="ECO:0000256" key="1">
    <source>
        <dbReference type="PROSITE-ProRule" id="PRU00047"/>
    </source>
</evidence>
<reference evidence="4" key="1">
    <citation type="journal article" date="2023" name="G3 (Bethesda)">
        <title>Whole genome assembly and annotation of the endangered Caribbean coral Acropora cervicornis.</title>
        <authorList>
            <person name="Selwyn J.D."/>
            <person name="Vollmer S.V."/>
        </authorList>
    </citation>
    <scope>NUCLEOTIDE SEQUENCE</scope>
    <source>
        <strain evidence="4">K2</strain>
    </source>
</reference>
<accession>A0AAD9UU76</accession>
<keyword evidence="1" id="KW-0863">Zinc-finger</keyword>
<keyword evidence="1" id="KW-0479">Metal-binding</keyword>
<dbReference type="Proteomes" id="UP001249851">
    <property type="component" value="Unassembled WGS sequence"/>
</dbReference>
<dbReference type="EMBL" id="JARQWQ010000115">
    <property type="protein sequence ID" value="KAK2550113.1"/>
    <property type="molecule type" value="Genomic_DNA"/>
</dbReference>
<keyword evidence="1" id="KW-0862">Zinc</keyword>
<sequence>MKSSSQSSSRSTRSLHLSSSSARSRKIKAAARAAKLEAQIGFLDKEAELKKEATPLNPFSALPAESSCPPVKSEHKENDASNPFTPVTLGKPPLPVKRETQGTSVTNPSASSTVEPQVKIAGLNSSQVVVQEMIKLQAKQTELSFLIAEQQKISSLPVQEPPMFNGNFFDYPSFIRAFETIIEAHVSDDKGRLYFLNKYTSGKANDIIKGFVTLNSSTSYQRGKKLLGQIFGDPHRVSDAYKTCLRKWPQISDGHSSDLLAHSGFLIQCEEAIKSVNFLSDLDSTEFLKLVSSKLPSYSGIKWCRHAFEVKKNYGRTVTFRDIVKFVETEADLPTDPVFSPDALKEERKKGPDKTRIFTHRRQPPNANSFTTSTAHSQRNNSPASEPKSSSRMCPNLEERHNLVQSAGLCFGCLGKGHYSKDCGKRLTCHKCGKPHPTVLHYDPKDDKELGNQEKIEVHEDRGSSNVSSVCHHTVGDRANMTNSMIIPVWLHHKDNPQREILVFALLDDASDTTFIKSQTLRDLGLCGPEIKLSLHTMLGKEEITVERMNDLVVKRVGKRVEVELPKTYSRTRIPHRKNQIPTPDVASKWPHLEKIVDKLYPYQSNTDVALLIGCNCPRAIKPREVILGKGDDPYAVRTLLGWGIIGPVTPYQESQDKDEEAESATCNRIMSHEIGNDAPSDLQFISVAQSKEEITSYAVKIEESIKLSEDDPEVKTSASLVTTTGKHFPSLASCLEYFSDFHRAKKAVVLCLT</sequence>
<feature type="region of interest" description="Disordered" evidence="2">
    <location>
        <begin position="1"/>
        <end position="30"/>
    </location>
</feature>
<protein>
    <recommendedName>
        <fullName evidence="3">CCHC-type domain-containing protein</fullName>
    </recommendedName>
</protein>
<feature type="compositionally biased region" description="Polar residues" evidence="2">
    <location>
        <begin position="101"/>
        <end position="115"/>
    </location>
</feature>
<evidence type="ECO:0000256" key="2">
    <source>
        <dbReference type="SAM" id="MobiDB-lite"/>
    </source>
</evidence>
<comment type="caution">
    <text evidence="4">The sequence shown here is derived from an EMBL/GenBank/DDBJ whole genome shotgun (WGS) entry which is preliminary data.</text>
</comment>
<dbReference type="AlphaFoldDB" id="A0AAD9UU76"/>
<dbReference type="GO" id="GO:0003676">
    <property type="term" value="F:nucleic acid binding"/>
    <property type="evidence" value="ECO:0007669"/>
    <property type="project" value="InterPro"/>
</dbReference>
<gene>
    <name evidence="4" type="ORF">P5673_029305</name>
</gene>
<evidence type="ECO:0000313" key="4">
    <source>
        <dbReference type="EMBL" id="KAK2550113.1"/>
    </source>
</evidence>
<feature type="domain" description="CCHC-type" evidence="3">
    <location>
        <begin position="410"/>
        <end position="423"/>
    </location>
</feature>
<keyword evidence="5" id="KW-1185">Reference proteome</keyword>
<dbReference type="InterPro" id="IPR001878">
    <property type="entry name" value="Znf_CCHC"/>
</dbReference>
<organism evidence="4 5">
    <name type="scientific">Acropora cervicornis</name>
    <name type="common">Staghorn coral</name>
    <dbReference type="NCBI Taxonomy" id="6130"/>
    <lineage>
        <taxon>Eukaryota</taxon>
        <taxon>Metazoa</taxon>
        <taxon>Cnidaria</taxon>
        <taxon>Anthozoa</taxon>
        <taxon>Hexacorallia</taxon>
        <taxon>Scleractinia</taxon>
        <taxon>Astrocoeniina</taxon>
        <taxon>Acroporidae</taxon>
        <taxon>Acropora</taxon>
    </lineage>
</organism>
<feature type="compositionally biased region" description="Basic and acidic residues" evidence="2">
    <location>
        <begin position="343"/>
        <end position="356"/>
    </location>
</feature>